<dbReference type="InterPro" id="IPR036249">
    <property type="entry name" value="Thioredoxin-like_sf"/>
</dbReference>
<evidence type="ECO:0000313" key="6">
    <source>
        <dbReference type="Proteomes" id="UP000283855"/>
    </source>
</evidence>
<dbReference type="PROSITE" id="PS51257">
    <property type="entry name" value="PROKAR_LIPOPROTEIN"/>
    <property type="match status" value="1"/>
</dbReference>
<dbReference type="Pfam" id="PF08534">
    <property type="entry name" value="Redoxin"/>
    <property type="match status" value="1"/>
</dbReference>
<keyword evidence="2" id="KW-0201">Cytochrome c-type biogenesis</keyword>
<evidence type="ECO:0000256" key="2">
    <source>
        <dbReference type="ARBA" id="ARBA00022748"/>
    </source>
</evidence>
<dbReference type="PROSITE" id="PS00194">
    <property type="entry name" value="THIOREDOXIN_1"/>
    <property type="match status" value="1"/>
</dbReference>
<dbReference type="PROSITE" id="PS51352">
    <property type="entry name" value="THIOREDOXIN_2"/>
    <property type="match status" value="1"/>
</dbReference>
<evidence type="ECO:0000256" key="3">
    <source>
        <dbReference type="ARBA" id="ARBA00023157"/>
    </source>
</evidence>
<comment type="caution">
    <text evidence="5">The sequence shown here is derived from an EMBL/GenBank/DDBJ whole genome shotgun (WGS) entry which is preliminary data.</text>
</comment>
<accession>A0A413SWC3</accession>
<dbReference type="PANTHER" id="PTHR42852">
    <property type="entry name" value="THIOL:DISULFIDE INTERCHANGE PROTEIN DSBE"/>
    <property type="match status" value="1"/>
</dbReference>
<dbReference type="EMBL" id="QSFT01000035">
    <property type="protein sequence ID" value="RHA73497.1"/>
    <property type="molecule type" value="Genomic_DNA"/>
</dbReference>
<organism evidence="5 6">
    <name type="scientific">Phocaeicola coprophilus</name>
    <dbReference type="NCBI Taxonomy" id="387090"/>
    <lineage>
        <taxon>Bacteria</taxon>
        <taxon>Pseudomonadati</taxon>
        <taxon>Bacteroidota</taxon>
        <taxon>Bacteroidia</taxon>
        <taxon>Bacteroidales</taxon>
        <taxon>Bacteroidaceae</taxon>
        <taxon>Phocaeicola</taxon>
    </lineage>
</organism>
<dbReference type="GeneID" id="78406325"/>
<dbReference type="Gene3D" id="3.40.30.10">
    <property type="entry name" value="Glutaredoxin"/>
    <property type="match status" value="1"/>
</dbReference>
<dbReference type="InterPro" id="IPR013766">
    <property type="entry name" value="Thioredoxin_domain"/>
</dbReference>
<name>A0A413SWC3_9BACT</name>
<dbReference type="PANTHER" id="PTHR42852:SF6">
    <property type="entry name" value="THIOL:DISULFIDE INTERCHANGE PROTEIN DSBE"/>
    <property type="match status" value="1"/>
</dbReference>
<protein>
    <submittedName>
        <fullName evidence="5">AhpC/TSA family protein</fullName>
    </submittedName>
</protein>
<keyword evidence="3" id="KW-1015">Disulfide bond</keyword>
<evidence type="ECO:0000256" key="1">
    <source>
        <dbReference type="ARBA" id="ARBA00004196"/>
    </source>
</evidence>
<keyword evidence="4" id="KW-0676">Redox-active center</keyword>
<dbReference type="RefSeq" id="WP_008143259.1">
    <property type="nucleotide sequence ID" value="NZ_CABJGD010000035.1"/>
</dbReference>
<evidence type="ECO:0000256" key="4">
    <source>
        <dbReference type="ARBA" id="ARBA00023284"/>
    </source>
</evidence>
<dbReference type="GO" id="GO:0030313">
    <property type="term" value="C:cell envelope"/>
    <property type="evidence" value="ECO:0007669"/>
    <property type="project" value="UniProtKB-SubCell"/>
</dbReference>
<dbReference type="AlphaFoldDB" id="A0A413SWC3"/>
<dbReference type="CDD" id="cd02966">
    <property type="entry name" value="TlpA_like_family"/>
    <property type="match status" value="1"/>
</dbReference>
<dbReference type="InterPro" id="IPR017937">
    <property type="entry name" value="Thioredoxin_CS"/>
</dbReference>
<sequence>MKTKHVLFLSLSLFGGVLASCSHSNEIQITGSVKNLAGGTIVYQKSIDGMFNSQAQDTLWLNADSTFSLTLPGNGYEQIRLFLWGKRYLGSFIAEGGKYRLQIDAAAAKSVSILEGKNEKNMEVSELMDELGKDVFDVLSRQGDKWNITRDTVASSVSRKLQDQVLALDEKMQGVDKDLYEKARQNARMQVMWAFQNQLFGIANRHSEATRQSWLKEWEKMMEFCQVNHPASTFSPAFHEVVYNNAGITYYIKGEPIDEDLKKNPYKLIFHYIEKNLTGQAQETAMALLFLMDANEEKYDPEILPLEERFRQMHPQSKWQPLIDKAIAKNKAFNQAEIPDYIHFPNVDKAKTLKEVTDLYKGKVIFMDIWATWCGPCRESFAHVKPLQEYAKKNDIVLLYLSIDRPDDDAKWRKMAAHYDLMGEHVRAQEAFKKEIYDTFGNERGALSIPRCVIIGKDGKVKFTWAASPENMEELASQLAEASKEE</sequence>
<dbReference type="SUPFAM" id="SSF52833">
    <property type="entry name" value="Thioredoxin-like"/>
    <property type="match status" value="1"/>
</dbReference>
<dbReference type="InterPro" id="IPR013740">
    <property type="entry name" value="Redoxin"/>
</dbReference>
<reference evidence="5 6" key="1">
    <citation type="submission" date="2018-08" db="EMBL/GenBank/DDBJ databases">
        <title>A genome reference for cultivated species of the human gut microbiota.</title>
        <authorList>
            <person name="Zou Y."/>
            <person name="Xue W."/>
            <person name="Luo G."/>
        </authorList>
    </citation>
    <scope>NUCLEOTIDE SEQUENCE [LARGE SCALE GENOMIC DNA]</scope>
    <source>
        <strain evidence="5 6">AM42-38</strain>
    </source>
</reference>
<comment type="subcellular location">
    <subcellularLocation>
        <location evidence="1">Cell envelope</location>
    </subcellularLocation>
</comment>
<dbReference type="Proteomes" id="UP000283855">
    <property type="component" value="Unassembled WGS sequence"/>
</dbReference>
<dbReference type="GO" id="GO:0016491">
    <property type="term" value="F:oxidoreductase activity"/>
    <property type="evidence" value="ECO:0007669"/>
    <property type="project" value="InterPro"/>
</dbReference>
<gene>
    <name evidence="5" type="ORF">DW921_12825</name>
</gene>
<proteinExistence type="predicted"/>
<dbReference type="GO" id="GO:0017004">
    <property type="term" value="P:cytochrome complex assembly"/>
    <property type="evidence" value="ECO:0007669"/>
    <property type="project" value="UniProtKB-KW"/>
</dbReference>
<dbReference type="InterPro" id="IPR050553">
    <property type="entry name" value="Thioredoxin_ResA/DsbE_sf"/>
</dbReference>
<evidence type="ECO:0000313" key="5">
    <source>
        <dbReference type="EMBL" id="RHA73497.1"/>
    </source>
</evidence>